<name>A0A1Q9G8W0_9GAMM</name>
<protein>
    <submittedName>
        <fullName evidence="1">Uncharacterized protein</fullName>
    </submittedName>
</protein>
<reference evidence="1 2" key="1">
    <citation type="submission" date="2016-09" db="EMBL/GenBank/DDBJ databases">
        <title>Photobacterium proteolyticum sp. nov. a protease producing bacterium isolated from ocean sediments of Laizhou Bay.</title>
        <authorList>
            <person name="Li Y."/>
        </authorList>
    </citation>
    <scope>NUCLEOTIDE SEQUENCE [LARGE SCALE GENOMIC DNA]</scope>
    <source>
        <strain evidence="1 2">13-12</strain>
    </source>
</reference>
<dbReference type="STRING" id="1903952.BIT28_15160"/>
<dbReference type="RefSeq" id="WP_075767677.1">
    <property type="nucleotide sequence ID" value="NZ_MJIL01000096.1"/>
</dbReference>
<dbReference type="OrthoDB" id="5825714at2"/>
<organism evidence="1 2">
    <name type="scientific">Photobacterium proteolyticum</name>
    <dbReference type="NCBI Taxonomy" id="1903952"/>
    <lineage>
        <taxon>Bacteria</taxon>
        <taxon>Pseudomonadati</taxon>
        <taxon>Pseudomonadota</taxon>
        <taxon>Gammaproteobacteria</taxon>
        <taxon>Vibrionales</taxon>
        <taxon>Vibrionaceae</taxon>
        <taxon>Photobacterium</taxon>
    </lineage>
</organism>
<evidence type="ECO:0000313" key="1">
    <source>
        <dbReference type="EMBL" id="OLQ70757.1"/>
    </source>
</evidence>
<gene>
    <name evidence="1" type="ORF">BIT28_15160</name>
</gene>
<dbReference type="AlphaFoldDB" id="A0A1Q9G8W0"/>
<comment type="caution">
    <text evidence="1">The sequence shown here is derived from an EMBL/GenBank/DDBJ whole genome shotgun (WGS) entry which is preliminary data.</text>
</comment>
<evidence type="ECO:0000313" key="2">
    <source>
        <dbReference type="Proteomes" id="UP000186905"/>
    </source>
</evidence>
<sequence>MYDTEMKLNHQIVQFVETQLHELLSPEADQVPAVQNHENMQAVMLSILAQYLSGLKAINCLLGKGFVAQTRGIFHTLGDDYEDIIFLSLPSQDGEVSPLHHEYLKSAAGDECHGCYSPVSRCEIRNMIKRAKNINHNVFQLYPKKQALQVLRPTGGKPCSVDVAIDLHRHFAYKAILLTVLTAKVSSNVEIMRACLNYRAHLEMIDPRTVEFIAADSPQNHTREMGVVPRYAAAR</sequence>
<accession>A0A1Q9G8W0</accession>
<dbReference type="EMBL" id="MJIL01000096">
    <property type="protein sequence ID" value="OLQ70757.1"/>
    <property type="molecule type" value="Genomic_DNA"/>
</dbReference>
<keyword evidence="2" id="KW-1185">Reference proteome</keyword>
<proteinExistence type="predicted"/>
<dbReference type="Proteomes" id="UP000186905">
    <property type="component" value="Unassembled WGS sequence"/>
</dbReference>